<evidence type="ECO:0000313" key="3">
    <source>
        <dbReference type="Proteomes" id="UP000681720"/>
    </source>
</evidence>
<dbReference type="Proteomes" id="UP000681720">
    <property type="component" value="Unassembled WGS sequence"/>
</dbReference>
<reference evidence="1" key="1">
    <citation type="submission" date="2021-02" db="EMBL/GenBank/DDBJ databases">
        <authorList>
            <person name="Nowell W R."/>
        </authorList>
    </citation>
    <scope>NUCLEOTIDE SEQUENCE</scope>
</reference>
<accession>A0A8S3BMU7</accession>
<dbReference type="Proteomes" id="UP000676336">
    <property type="component" value="Unassembled WGS sequence"/>
</dbReference>
<organism evidence="1 3">
    <name type="scientific">Rotaria magnacalcarata</name>
    <dbReference type="NCBI Taxonomy" id="392030"/>
    <lineage>
        <taxon>Eukaryota</taxon>
        <taxon>Metazoa</taxon>
        <taxon>Spiralia</taxon>
        <taxon>Gnathifera</taxon>
        <taxon>Rotifera</taxon>
        <taxon>Eurotatoria</taxon>
        <taxon>Bdelloidea</taxon>
        <taxon>Philodinida</taxon>
        <taxon>Philodinidae</taxon>
        <taxon>Rotaria</taxon>
    </lineage>
</organism>
<name>A0A8S3BMU7_9BILA</name>
<gene>
    <name evidence="1" type="ORF">GIL414_LOCUS48923</name>
    <name evidence="2" type="ORF">SMN809_LOCUS55172</name>
</gene>
<dbReference type="EMBL" id="CAJOBJ010159752">
    <property type="protein sequence ID" value="CAF4841034.1"/>
    <property type="molecule type" value="Genomic_DNA"/>
</dbReference>
<evidence type="ECO:0000313" key="2">
    <source>
        <dbReference type="EMBL" id="CAF4971224.1"/>
    </source>
</evidence>
<evidence type="ECO:0000313" key="1">
    <source>
        <dbReference type="EMBL" id="CAF4841034.1"/>
    </source>
</evidence>
<proteinExistence type="predicted"/>
<dbReference type="AlphaFoldDB" id="A0A8S3BMU7"/>
<comment type="caution">
    <text evidence="1">The sequence shown here is derived from an EMBL/GenBank/DDBJ whole genome shotgun (WGS) entry which is preliminary data.</text>
</comment>
<feature type="non-terminal residue" evidence="1">
    <location>
        <position position="56"/>
    </location>
</feature>
<sequence>MRCQFESYPSPQMQWIKLSRTIQDPQGRILAVGIDNGVNDITTKQIGTTLYESVLS</sequence>
<protein>
    <submittedName>
        <fullName evidence="1">Uncharacterized protein</fullName>
    </submittedName>
</protein>
<dbReference type="EMBL" id="CAJOBI010194260">
    <property type="protein sequence ID" value="CAF4971224.1"/>
    <property type="molecule type" value="Genomic_DNA"/>
</dbReference>